<evidence type="ECO:0000259" key="8">
    <source>
        <dbReference type="PROSITE" id="PS50893"/>
    </source>
</evidence>
<protein>
    <submittedName>
        <fullName evidence="10">ABC transporter ATP-binding protein</fullName>
    </submittedName>
</protein>
<feature type="transmembrane region" description="Helical" evidence="7">
    <location>
        <begin position="70"/>
        <end position="97"/>
    </location>
</feature>
<organism evidence="10 11">
    <name type="scientific">Pseudomonas putida</name>
    <name type="common">Arthrobacter siderocapsulatus</name>
    <dbReference type="NCBI Taxonomy" id="303"/>
    <lineage>
        <taxon>Bacteria</taxon>
        <taxon>Pseudomonadati</taxon>
        <taxon>Pseudomonadota</taxon>
        <taxon>Gammaproteobacteria</taxon>
        <taxon>Pseudomonadales</taxon>
        <taxon>Pseudomonadaceae</taxon>
        <taxon>Pseudomonas</taxon>
    </lineage>
</organism>
<keyword evidence="3" id="KW-0547">Nucleotide-binding</keyword>
<dbReference type="PANTHER" id="PTHR24221:SF654">
    <property type="entry name" value="ATP-BINDING CASSETTE SUB-FAMILY B MEMBER 6"/>
    <property type="match status" value="1"/>
</dbReference>
<keyword evidence="4 10" id="KW-0067">ATP-binding</keyword>
<dbReference type="Pfam" id="PF00664">
    <property type="entry name" value="ABC_membrane"/>
    <property type="match status" value="1"/>
</dbReference>
<dbReference type="Proteomes" id="UP000251617">
    <property type="component" value="Chromosome"/>
</dbReference>
<dbReference type="GO" id="GO:0140359">
    <property type="term" value="F:ABC-type transporter activity"/>
    <property type="evidence" value="ECO:0007669"/>
    <property type="project" value="InterPro"/>
</dbReference>
<dbReference type="CDD" id="cd07346">
    <property type="entry name" value="ABC_6TM_exporters"/>
    <property type="match status" value="1"/>
</dbReference>
<sequence length="593" mass="64191">MCMPHPLLRALAIYREMPWRFLLVASLYIAGNLGLVWQQWLIGHAVNDVSAGHAVVRQADGSLDASVAWYWLWLLLAIALGRGLLQYAAAVLSLVLSQALLTSLRERILEQVQALHLGYHWQHGMGELVTRTTRDADKVRDALITFWRQIVETPLVVLAVVGLLAWYDPLLGLVPLLLTGVGLWLFVVQTERLVTLDRAVGAAYDQVSQDLAEGIGGVRVIKAFGLEQTRIERFAAQVAVFSGHARAALAYAASRIPLPQAVVALGHAWVLVHGAHLVANGRLGIGELVTSLLLATTLVFRIEGIGRVMQTFADARASAERIWQLLDEPPAISSGPQALPRGPLGLKFEQVRVGAPNGGRDILHDCSLTLQPGEVVALVGATGTGKSLLASLLPRLADVQGGAVLIGSEHHGWQDVRGLDLAELRRRVQVLPQESFLFSDSLAANLRLAAPHASDQQLREGLRLAAAEDILERLPHGLDTPLGDRGVTLSGGQRQRLCLARSLLGTPDILCLDDATSALDAHAERRVLDNIRRLRGDQGHAPTLLLITSRLSTLLLADRVLVLDNGRIAASGSHAELSAHNAHYRDLLGIEHD</sequence>
<accession>A0AAD0LC02</accession>
<dbReference type="Gene3D" id="3.40.50.300">
    <property type="entry name" value="P-loop containing nucleotide triphosphate hydrolases"/>
    <property type="match status" value="1"/>
</dbReference>
<feature type="transmembrane region" description="Helical" evidence="7">
    <location>
        <begin position="21"/>
        <end position="40"/>
    </location>
</feature>
<dbReference type="AlphaFoldDB" id="A0AAD0LC02"/>
<dbReference type="GO" id="GO:0005524">
    <property type="term" value="F:ATP binding"/>
    <property type="evidence" value="ECO:0007669"/>
    <property type="project" value="UniProtKB-KW"/>
</dbReference>
<evidence type="ECO:0000256" key="6">
    <source>
        <dbReference type="ARBA" id="ARBA00023136"/>
    </source>
</evidence>
<evidence type="ECO:0000256" key="4">
    <source>
        <dbReference type="ARBA" id="ARBA00022840"/>
    </source>
</evidence>
<dbReference type="InterPro" id="IPR039421">
    <property type="entry name" value="Type_1_exporter"/>
</dbReference>
<name>A0AAD0LC02_PSEPU</name>
<keyword evidence="6 7" id="KW-0472">Membrane</keyword>
<dbReference type="InterPro" id="IPR011527">
    <property type="entry name" value="ABC1_TM_dom"/>
</dbReference>
<proteinExistence type="predicted"/>
<evidence type="ECO:0000256" key="5">
    <source>
        <dbReference type="ARBA" id="ARBA00022989"/>
    </source>
</evidence>
<dbReference type="InterPro" id="IPR036640">
    <property type="entry name" value="ABC1_TM_sf"/>
</dbReference>
<gene>
    <name evidence="10" type="ORF">C1S65_15320</name>
</gene>
<dbReference type="InterPro" id="IPR017871">
    <property type="entry name" value="ABC_transporter-like_CS"/>
</dbReference>
<dbReference type="SUPFAM" id="SSF52540">
    <property type="entry name" value="P-loop containing nucleoside triphosphate hydrolases"/>
    <property type="match status" value="1"/>
</dbReference>
<feature type="domain" description="ABC transmembrane type-1" evidence="9">
    <location>
        <begin position="22"/>
        <end position="314"/>
    </location>
</feature>
<dbReference type="Pfam" id="PF00005">
    <property type="entry name" value="ABC_tran"/>
    <property type="match status" value="1"/>
</dbReference>
<reference evidence="10 11" key="1">
    <citation type="submission" date="2018-06" db="EMBL/GenBank/DDBJ databases">
        <title>The genome of Pseudomonas putida NX-1, a lignin degrader.</title>
        <authorList>
            <person name="Xu Z."/>
        </authorList>
    </citation>
    <scope>NUCLEOTIDE SEQUENCE [LARGE SCALE GENOMIC DNA]</scope>
    <source>
        <strain evidence="10 11">NX-1</strain>
    </source>
</reference>
<dbReference type="Gene3D" id="1.20.1560.10">
    <property type="entry name" value="ABC transporter type 1, transmembrane domain"/>
    <property type="match status" value="1"/>
</dbReference>
<dbReference type="InterPro" id="IPR027417">
    <property type="entry name" value="P-loop_NTPase"/>
</dbReference>
<evidence type="ECO:0000256" key="3">
    <source>
        <dbReference type="ARBA" id="ARBA00022741"/>
    </source>
</evidence>
<keyword evidence="2 7" id="KW-0812">Transmembrane</keyword>
<keyword evidence="5 7" id="KW-1133">Transmembrane helix</keyword>
<comment type="subcellular location">
    <subcellularLocation>
        <location evidence="1">Cell membrane</location>
        <topology evidence="1">Multi-pass membrane protein</topology>
    </subcellularLocation>
</comment>
<dbReference type="PROSITE" id="PS00211">
    <property type="entry name" value="ABC_TRANSPORTER_1"/>
    <property type="match status" value="1"/>
</dbReference>
<evidence type="ECO:0000256" key="7">
    <source>
        <dbReference type="SAM" id="Phobius"/>
    </source>
</evidence>
<evidence type="ECO:0000259" key="9">
    <source>
        <dbReference type="PROSITE" id="PS50929"/>
    </source>
</evidence>
<dbReference type="PROSITE" id="PS50893">
    <property type="entry name" value="ABC_TRANSPORTER_2"/>
    <property type="match status" value="1"/>
</dbReference>
<feature type="transmembrane region" description="Helical" evidence="7">
    <location>
        <begin position="170"/>
        <end position="188"/>
    </location>
</feature>
<evidence type="ECO:0000256" key="2">
    <source>
        <dbReference type="ARBA" id="ARBA00022692"/>
    </source>
</evidence>
<feature type="transmembrane region" description="Helical" evidence="7">
    <location>
        <begin position="146"/>
        <end position="164"/>
    </location>
</feature>
<dbReference type="GO" id="GO:0016887">
    <property type="term" value="F:ATP hydrolysis activity"/>
    <property type="evidence" value="ECO:0007669"/>
    <property type="project" value="InterPro"/>
</dbReference>
<dbReference type="InterPro" id="IPR003439">
    <property type="entry name" value="ABC_transporter-like_ATP-bd"/>
</dbReference>
<dbReference type="InterPro" id="IPR003593">
    <property type="entry name" value="AAA+_ATPase"/>
</dbReference>
<dbReference type="SMART" id="SM00382">
    <property type="entry name" value="AAA"/>
    <property type="match status" value="1"/>
</dbReference>
<evidence type="ECO:0000256" key="1">
    <source>
        <dbReference type="ARBA" id="ARBA00004651"/>
    </source>
</evidence>
<evidence type="ECO:0000313" key="11">
    <source>
        <dbReference type="Proteomes" id="UP000251617"/>
    </source>
</evidence>
<dbReference type="PANTHER" id="PTHR24221">
    <property type="entry name" value="ATP-BINDING CASSETTE SUB-FAMILY B"/>
    <property type="match status" value="1"/>
</dbReference>
<feature type="domain" description="ABC transporter" evidence="8">
    <location>
        <begin position="346"/>
        <end position="590"/>
    </location>
</feature>
<dbReference type="PROSITE" id="PS50929">
    <property type="entry name" value="ABC_TM1F"/>
    <property type="match status" value="1"/>
</dbReference>
<dbReference type="SUPFAM" id="SSF90123">
    <property type="entry name" value="ABC transporter transmembrane region"/>
    <property type="match status" value="1"/>
</dbReference>
<dbReference type="GO" id="GO:0005886">
    <property type="term" value="C:plasma membrane"/>
    <property type="evidence" value="ECO:0007669"/>
    <property type="project" value="UniProtKB-SubCell"/>
</dbReference>
<evidence type="ECO:0000313" key="10">
    <source>
        <dbReference type="EMBL" id="AXA27614.1"/>
    </source>
</evidence>
<dbReference type="EMBL" id="CP030750">
    <property type="protein sequence ID" value="AXA27614.1"/>
    <property type="molecule type" value="Genomic_DNA"/>
</dbReference>